<organism evidence="8 9">
    <name type="scientific">Nocardia sputorum</name>
    <dbReference type="NCBI Taxonomy" id="2984338"/>
    <lineage>
        <taxon>Bacteria</taxon>
        <taxon>Bacillati</taxon>
        <taxon>Actinomycetota</taxon>
        <taxon>Actinomycetes</taxon>
        <taxon>Mycobacteriales</taxon>
        <taxon>Nocardiaceae</taxon>
        <taxon>Nocardia</taxon>
    </lineage>
</organism>
<protein>
    <submittedName>
        <fullName evidence="8">Cytochrome P450</fullName>
    </submittedName>
</protein>
<dbReference type="InterPro" id="IPR001128">
    <property type="entry name" value="Cyt_P450"/>
</dbReference>
<dbReference type="Proteomes" id="UP001317870">
    <property type="component" value="Chromosome"/>
</dbReference>
<evidence type="ECO:0000256" key="3">
    <source>
        <dbReference type="ARBA" id="ARBA00022723"/>
    </source>
</evidence>
<accession>A0ABN6U2M2</accession>
<evidence type="ECO:0000256" key="5">
    <source>
        <dbReference type="ARBA" id="ARBA00023004"/>
    </source>
</evidence>
<keyword evidence="4 7" id="KW-0560">Oxidoreductase</keyword>
<dbReference type="PRINTS" id="PR00359">
    <property type="entry name" value="BP450"/>
</dbReference>
<evidence type="ECO:0000313" key="9">
    <source>
        <dbReference type="Proteomes" id="UP001317870"/>
    </source>
</evidence>
<dbReference type="PANTHER" id="PTHR46696">
    <property type="entry name" value="P450, PUTATIVE (EUROFUNG)-RELATED"/>
    <property type="match status" value="1"/>
</dbReference>
<keyword evidence="2 7" id="KW-0349">Heme</keyword>
<dbReference type="RefSeq" id="WP_281879624.1">
    <property type="nucleotide sequence ID" value="NZ_AP026976.1"/>
</dbReference>
<dbReference type="InterPro" id="IPR017972">
    <property type="entry name" value="Cyt_P450_CS"/>
</dbReference>
<dbReference type="InterPro" id="IPR002397">
    <property type="entry name" value="Cyt_P450_B"/>
</dbReference>
<reference evidence="8 9" key="1">
    <citation type="submission" date="2022-11" db="EMBL/GenBank/DDBJ databases">
        <title>Genome Sequencing of Nocardia sp. ON39_IFM12276 and assembly.</title>
        <authorList>
            <person name="Shimojima M."/>
            <person name="Toyokawa M."/>
            <person name="Uesaka K."/>
        </authorList>
    </citation>
    <scope>NUCLEOTIDE SEQUENCE [LARGE SCALE GENOMIC DNA]</scope>
    <source>
        <strain evidence="8 9">IFM 12276</strain>
    </source>
</reference>
<dbReference type="Gene3D" id="1.10.630.10">
    <property type="entry name" value="Cytochrome P450"/>
    <property type="match status" value="1"/>
</dbReference>
<dbReference type="InterPro" id="IPR036396">
    <property type="entry name" value="Cyt_P450_sf"/>
</dbReference>
<proteinExistence type="inferred from homology"/>
<dbReference type="SUPFAM" id="SSF48264">
    <property type="entry name" value="Cytochrome P450"/>
    <property type="match status" value="1"/>
</dbReference>
<keyword evidence="5 7" id="KW-0408">Iron</keyword>
<evidence type="ECO:0000256" key="7">
    <source>
        <dbReference type="RuleBase" id="RU000461"/>
    </source>
</evidence>
<gene>
    <name evidence="8" type="ORF">IFM12276_25060</name>
</gene>
<comment type="similarity">
    <text evidence="1 7">Belongs to the cytochrome P450 family.</text>
</comment>
<evidence type="ECO:0000256" key="6">
    <source>
        <dbReference type="ARBA" id="ARBA00023033"/>
    </source>
</evidence>
<evidence type="ECO:0000256" key="2">
    <source>
        <dbReference type="ARBA" id="ARBA00022617"/>
    </source>
</evidence>
<keyword evidence="9" id="KW-1185">Reference proteome</keyword>
<dbReference type="PROSITE" id="PS00086">
    <property type="entry name" value="CYTOCHROME_P450"/>
    <property type="match status" value="1"/>
</dbReference>
<keyword evidence="6 7" id="KW-0503">Monooxygenase</keyword>
<dbReference type="EMBL" id="AP026978">
    <property type="protein sequence ID" value="BDT99477.1"/>
    <property type="molecule type" value="Genomic_DNA"/>
</dbReference>
<evidence type="ECO:0000313" key="8">
    <source>
        <dbReference type="EMBL" id="BDT99477.1"/>
    </source>
</evidence>
<dbReference type="Pfam" id="PF00067">
    <property type="entry name" value="p450"/>
    <property type="match status" value="1"/>
</dbReference>
<dbReference type="PANTHER" id="PTHR46696:SF1">
    <property type="entry name" value="CYTOCHROME P450 YJIB-RELATED"/>
    <property type="match status" value="1"/>
</dbReference>
<evidence type="ECO:0000256" key="1">
    <source>
        <dbReference type="ARBA" id="ARBA00010617"/>
    </source>
</evidence>
<sequence length="403" mass="44363">MTHALDAVRVDLDGIANIAPPLMIEPLPQRSTGGLPQVKLPSGHTAVHVTAYRDVHAVLTDLSFARAETNVEDGPSFLPTIMPTEMLLNLDHPDHGRLKGFVASAYSAATMARRVPAVHRVLDDALAELRAQHERGSADLVRALLDPVTIGVNVDYLGIPTADLAYFRHLSREMQLGDDSDVDKLLADFWTLYHYIEDLVARRRELRPGLILDLLAARDSVSPPVTDGEYAAILLGSLVGGDQNILSVIAKIAYVALARPELWQYLVDNPDAIPAAVEEFLRLLPLGRISTFPRVTTRALTLSQGTLYPGDIVYADAHSANRDPEVYPDPAVIDPARNGKRHLQFGYGMHHCMGAAMARMEITEVLRRLVTELPTLRLAVPEDRIPWETGILVHRPTSLPVTW</sequence>
<keyword evidence="3 7" id="KW-0479">Metal-binding</keyword>
<evidence type="ECO:0000256" key="4">
    <source>
        <dbReference type="ARBA" id="ARBA00023002"/>
    </source>
</evidence>
<name>A0ABN6U2M2_9NOCA</name>